<feature type="compositionally biased region" description="Low complexity" evidence="1">
    <location>
        <begin position="22"/>
        <end position="32"/>
    </location>
</feature>
<reference evidence="2" key="1">
    <citation type="submission" date="2021-05" db="EMBL/GenBank/DDBJ databases">
        <authorList>
            <person name="Alioto T."/>
            <person name="Alioto T."/>
            <person name="Gomez Garrido J."/>
        </authorList>
    </citation>
    <scope>NUCLEOTIDE SEQUENCE</scope>
</reference>
<accession>A0A8D8CHR5</accession>
<sequence length="131" mass="14655">MIPKCSSTFPRASRRTWHRRTASITTSTTKETPCPADPRWRTSWRSSGLNHQTCEVVDFRCTPRSRASYCCDNPRSSSTIPARASPLYPSVAGSRTLCCRRWPSASCPSSRCSKVVITSCQIVAKRRLELG</sequence>
<organism evidence="2">
    <name type="scientific">Culex pipiens</name>
    <name type="common">House mosquito</name>
    <dbReference type="NCBI Taxonomy" id="7175"/>
    <lineage>
        <taxon>Eukaryota</taxon>
        <taxon>Metazoa</taxon>
        <taxon>Ecdysozoa</taxon>
        <taxon>Arthropoda</taxon>
        <taxon>Hexapoda</taxon>
        <taxon>Insecta</taxon>
        <taxon>Pterygota</taxon>
        <taxon>Neoptera</taxon>
        <taxon>Endopterygota</taxon>
        <taxon>Diptera</taxon>
        <taxon>Nematocera</taxon>
        <taxon>Culicoidea</taxon>
        <taxon>Culicidae</taxon>
        <taxon>Culicinae</taxon>
        <taxon>Culicini</taxon>
        <taxon>Culex</taxon>
        <taxon>Culex</taxon>
    </lineage>
</organism>
<proteinExistence type="predicted"/>
<protein>
    <submittedName>
        <fullName evidence="2">(northern house mosquito) hypothetical protein</fullName>
    </submittedName>
</protein>
<dbReference type="AlphaFoldDB" id="A0A8D8CHR5"/>
<dbReference type="EMBL" id="HBUE01124667">
    <property type="protein sequence ID" value="CAG6494093.1"/>
    <property type="molecule type" value="Transcribed_RNA"/>
</dbReference>
<evidence type="ECO:0000313" key="2">
    <source>
        <dbReference type="EMBL" id="CAG6494093.1"/>
    </source>
</evidence>
<evidence type="ECO:0000256" key="1">
    <source>
        <dbReference type="SAM" id="MobiDB-lite"/>
    </source>
</evidence>
<feature type="compositionally biased region" description="Polar residues" evidence="1">
    <location>
        <begin position="1"/>
        <end position="10"/>
    </location>
</feature>
<feature type="compositionally biased region" description="Basic residues" evidence="1">
    <location>
        <begin position="12"/>
        <end position="21"/>
    </location>
</feature>
<feature type="region of interest" description="Disordered" evidence="1">
    <location>
        <begin position="1"/>
        <end position="38"/>
    </location>
</feature>
<name>A0A8D8CHR5_CULPI</name>